<organism evidence="1">
    <name type="scientific">marine sediment metagenome</name>
    <dbReference type="NCBI Taxonomy" id="412755"/>
    <lineage>
        <taxon>unclassified sequences</taxon>
        <taxon>metagenomes</taxon>
        <taxon>ecological metagenomes</taxon>
    </lineage>
</organism>
<gene>
    <name evidence="1" type="ORF">S01H4_10527</name>
</gene>
<protein>
    <submittedName>
        <fullName evidence="1">Uncharacterized protein</fullName>
    </submittedName>
</protein>
<accession>X0Z846</accession>
<comment type="caution">
    <text evidence="1">The sequence shown here is derived from an EMBL/GenBank/DDBJ whole genome shotgun (WGS) entry which is preliminary data.</text>
</comment>
<proteinExistence type="predicted"/>
<name>X0Z846_9ZZZZ</name>
<feature type="non-terminal residue" evidence="1">
    <location>
        <position position="1"/>
    </location>
</feature>
<dbReference type="EMBL" id="BART01004051">
    <property type="protein sequence ID" value="GAG65560.1"/>
    <property type="molecule type" value="Genomic_DNA"/>
</dbReference>
<dbReference type="AlphaFoldDB" id="X0Z846"/>
<reference evidence="1" key="1">
    <citation type="journal article" date="2014" name="Front. Microbiol.">
        <title>High frequency of phylogenetically diverse reductive dehalogenase-homologous genes in deep subseafloor sedimentary metagenomes.</title>
        <authorList>
            <person name="Kawai M."/>
            <person name="Futagami T."/>
            <person name="Toyoda A."/>
            <person name="Takaki Y."/>
            <person name="Nishi S."/>
            <person name="Hori S."/>
            <person name="Arai W."/>
            <person name="Tsubouchi T."/>
            <person name="Morono Y."/>
            <person name="Uchiyama I."/>
            <person name="Ito T."/>
            <person name="Fujiyama A."/>
            <person name="Inagaki F."/>
            <person name="Takami H."/>
        </authorList>
    </citation>
    <scope>NUCLEOTIDE SEQUENCE</scope>
    <source>
        <strain evidence="1">Expedition CK06-06</strain>
    </source>
</reference>
<sequence length="103" mass="11500">STERIFYTKIGETTTFEHAFWVYSNRWTKEGIGWEVSNISFASGIIVSCNPNKGIIYNGDPPLPISITVTVVGNADVYKGKIEVQRVGDSYDKDEVKIIIVVL</sequence>
<evidence type="ECO:0000313" key="1">
    <source>
        <dbReference type="EMBL" id="GAG65560.1"/>
    </source>
</evidence>